<keyword evidence="2" id="KW-1185">Reference proteome</keyword>
<gene>
    <name evidence="1" type="ORF">LTR37_020646</name>
</gene>
<comment type="caution">
    <text evidence="1">The sequence shown here is derived from an EMBL/GenBank/DDBJ whole genome shotgun (WGS) entry which is preliminary data.</text>
</comment>
<evidence type="ECO:0000313" key="2">
    <source>
        <dbReference type="Proteomes" id="UP001281147"/>
    </source>
</evidence>
<proteinExistence type="predicted"/>
<name>A0ACC3MAR6_9PEZI</name>
<dbReference type="EMBL" id="JAUTXU010000377">
    <property type="protein sequence ID" value="KAK3682020.1"/>
    <property type="molecule type" value="Genomic_DNA"/>
</dbReference>
<reference evidence="1" key="1">
    <citation type="submission" date="2023-07" db="EMBL/GenBank/DDBJ databases">
        <title>Black Yeasts Isolated from many extreme environments.</title>
        <authorList>
            <person name="Coleine C."/>
            <person name="Stajich J.E."/>
            <person name="Selbmann L."/>
        </authorList>
    </citation>
    <scope>NUCLEOTIDE SEQUENCE</scope>
    <source>
        <strain evidence="1">CCFEE 5714</strain>
    </source>
</reference>
<evidence type="ECO:0000313" key="1">
    <source>
        <dbReference type="EMBL" id="KAK3682020.1"/>
    </source>
</evidence>
<dbReference type="Proteomes" id="UP001281147">
    <property type="component" value="Unassembled WGS sequence"/>
</dbReference>
<protein>
    <submittedName>
        <fullName evidence="1">Uncharacterized protein</fullName>
    </submittedName>
</protein>
<accession>A0ACC3MAR6</accession>
<organism evidence="1 2">
    <name type="scientific">Vermiconidia calcicola</name>
    <dbReference type="NCBI Taxonomy" id="1690605"/>
    <lineage>
        <taxon>Eukaryota</taxon>
        <taxon>Fungi</taxon>
        <taxon>Dikarya</taxon>
        <taxon>Ascomycota</taxon>
        <taxon>Pezizomycotina</taxon>
        <taxon>Dothideomycetes</taxon>
        <taxon>Dothideomycetidae</taxon>
        <taxon>Mycosphaerellales</taxon>
        <taxon>Extremaceae</taxon>
        <taxon>Vermiconidia</taxon>
    </lineage>
</organism>
<sequence length="154" mass="16443">MASATTVEIKLSLSSNVYRRSASVSELPSIIATTTVIAPSTLTVALRGEFDSGTILEPDFRAEHFEFYDLTISVPVTQSPFPDLFEEPSGEESRVSLKDVLPYKRATDNANSSSSTCPAYDLAEVSSHVGTESFRMTEGGFGGGFVSATCKLGT</sequence>